<dbReference type="InterPro" id="IPR016181">
    <property type="entry name" value="Acyl_CoA_acyltransferase"/>
</dbReference>
<sequence length="153" mass="17585">MVLIRLRRPRTDDAEIIHLIKTELIPLSHTAHPRDASVIRELPKRLRRGITFVASRTKTSKPRGFVHLMTAGDILLFDMLAVHPKHRGKQVGTMLMAQGEAYGRTQGCSIARLFVDDINPRASRLYARIGYEAIRHYPELRLYEMTKTLKLPF</sequence>
<evidence type="ECO:0000256" key="1">
    <source>
        <dbReference type="ARBA" id="ARBA00022679"/>
    </source>
</evidence>
<keyword evidence="2" id="KW-0012">Acyltransferase</keyword>
<dbReference type="Proteomes" id="UP000838686">
    <property type="component" value="Unassembled WGS sequence"/>
</dbReference>
<dbReference type="Gene3D" id="3.40.630.30">
    <property type="match status" value="1"/>
</dbReference>
<dbReference type="PANTHER" id="PTHR43420:SF47">
    <property type="entry name" value="N-ACETYLTRANSFERASE DOMAIN-CONTAINING PROTEIN"/>
    <property type="match status" value="1"/>
</dbReference>
<comment type="caution">
    <text evidence="4">The sequence shown here is derived from an EMBL/GenBank/DDBJ whole genome shotgun (WGS) entry which is preliminary data.</text>
</comment>
<reference evidence="4" key="1">
    <citation type="submission" date="2022-01" db="EMBL/GenBank/DDBJ databases">
        <authorList>
            <person name="Criscuolo A."/>
        </authorList>
    </citation>
    <scope>NUCLEOTIDE SEQUENCE</scope>
    <source>
        <strain evidence="4">CIP111893</strain>
    </source>
</reference>
<dbReference type="Pfam" id="PF00583">
    <property type="entry name" value="Acetyltransf_1"/>
    <property type="match status" value="1"/>
</dbReference>
<dbReference type="CDD" id="cd04301">
    <property type="entry name" value="NAT_SF"/>
    <property type="match status" value="1"/>
</dbReference>
<feature type="domain" description="N-acetyltransferase" evidence="3">
    <location>
        <begin position="4"/>
        <end position="150"/>
    </location>
</feature>
<organism evidence="4 5">
    <name type="scientific">Paenibacillus plantiphilus</name>
    <dbReference type="NCBI Taxonomy" id="2905650"/>
    <lineage>
        <taxon>Bacteria</taxon>
        <taxon>Bacillati</taxon>
        <taxon>Bacillota</taxon>
        <taxon>Bacilli</taxon>
        <taxon>Bacillales</taxon>
        <taxon>Paenibacillaceae</taxon>
        <taxon>Paenibacillus</taxon>
    </lineage>
</organism>
<dbReference type="PANTHER" id="PTHR43420">
    <property type="entry name" value="ACETYLTRANSFERASE"/>
    <property type="match status" value="1"/>
</dbReference>
<evidence type="ECO:0000256" key="2">
    <source>
        <dbReference type="ARBA" id="ARBA00023315"/>
    </source>
</evidence>
<dbReference type="InterPro" id="IPR000182">
    <property type="entry name" value="GNAT_dom"/>
</dbReference>
<dbReference type="PROSITE" id="PS51186">
    <property type="entry name" value="GNAT"/>
    <property type="match status" value="1"/>
</dbReference>
<accession>A0ABM9BPJ5</accession>
<keyword evidence="5" id="KW-1185">Reference proteome</keyword>
<evidence type="ECO:0000313" key="5">
    <source>
        <dbReference type="Proteomes" id="UP000838686"/>
    </source>
</evidence>
<keyword evidence="1" id="KW-0808">Transferase</keyword>
<proteinExistence type="predicted"/>
<dbReference type="EMBL" id="CAKMMF010000001">
    <property type="protein sequence ID" value="CAH1190085.1"/>
    <property type="molecule type" value="Genomic_DNA"/>
</dbReference>
<dbReference type="SUPFAM" id="SSF55729">
    <property type="entry name" value="Acyl-CoA N-acyltransferases (Nat)"/>
    <property type="match status" value="1"/>
</dbReference>
<name>A0ABM9BPJ5_9BACL</name>
<protein>
    <recommendedName>
        <fullName evidence="3">N-acetyltransferase domain-containing protein</fullName>
    </recommendedName>
</protein>
<evidence type="ECO:0000259" key="3">
    <source>
        <dbReference type="PROSITE" id="PS51186"/>
    </source>
</evidence>
<gene>
    <name evidence="4" type="ORF">PAECIP111893_00164</name>
</gene>
<evidence type="ECO:0000313" key="4">
    <source>
        <dbReference type="EMBL" id="CAH1190085.1"/>
    </source>
</evidence>
<dbReference type="InterPro" id="IPR050680">
    <property type="entry name" value="YpeA/RimI_acetyltransf"/>
</dbReference>